<sequence length="174" mass="19909">MNSSAHAIIIILLCNTQDSVNQPKRVQTASEHEMVKLHCTYSTSDQYPYLYWYQHKTNGFPVYMLRKLSTGSSSSEKEFEERFYADLNKSSSSVSLSIQDLRVSDSAVYYCALQPTVTETHKHPDKKYTLRNQTCGSNHLLGCCIRFCSVLQCPAAHSHRKLNNFCKKKKKKSV</sequence>
<keyword evidence="1" id="KW-0732">Signal</keyword>
<dbReference type="PANTHER" id="PTHR19367">
    <property type="entry name" value="T-CELL RECEPTOR ALPHA CHAIN V REGION"/>
    <property type="match status" value="1"/>
</dbReference>
<evidence type="ECO:0000256" key="3">
    <source>
        <dbReference type="ARBA" id="ARBA00023170"/>
    </source>
</evidence>
<dbReference type="Pfam" id="PF07686">
    <property type="entry name" value="V-set"/>
    <property type="match status" value="1"/>
</dbReference>
<dbReference type="InterPro" id="IPR007110">
    <property type="entry name" value="Ig-like_dom"/>
</dbReference>
<evidence type="ECO:0000256" key="5">
    <source>
        <dbReference type="ARBA" id="ARBA00043266"/>
    </source>
</evidence>
<dbReference type="InterPro" id="IPR013783">
    <property type="entry name" value="Ig-like_fold"/>
</dbReference>
<evidence type="ECO:0000313" key="7">
    <source>
        <dbReference type="Ensembl" id="ENSCCRP00010087472.1"/>
    </source>
</evidence>
<keyword evidence="2" id="KW-1064">Adaptive immunity</keyword>
<dbReference type="Proteomes" id="UP000694427">
    <property type="component" value="Unplaced"/>
</dbReference>
<dbReference type="InterPro" id="IPR003599">
    <property type="entry name" value="Ig_sub"/>
</dbReference>
<reference evidence="7" key="1">
    <citation type="submission" date="2025-08" db="UniProtKB">
        <authorList>
            <consortium name="Ensembl"/>
        </authorList>
    </citation>
    <scope>IDENTIFICATION</scope>
</reference>
<evidence type="ECO:0000256" key="2">
    <source>
        <dbReference type="ARBA" id="ARBA00023130"/>
    </source>
</evidence>
<organism evidence="7 8">
    <name type="scientific">Cyprinus carpio</name>
    <name type="common">Common carp</name>
    <dbReference type="NCBI Taxonomy" id="7962"/>
    <lineage>
        <taxon>Eukaryota</taxon>
        <taxon>Metazoa</taxon>
        <taxon>Chordata</taxon>
        <taxon>Craniata</taxon>
        <taxon>Vertebrata</taxon>
        <taxon>Euteleostomi</taxon>
        <taxon>Actinopterygii</taxon>
        <taxon>Neopterygii</taxon>
        <taxon>Teleostei</taxon>
        <taxon>Ostariophysi</taxon>
        <taxon>Cypriniformes</taxon>
        <taxon>Cyprinidae</taxon>
        <taxon>Cyprininae</taxon>
        <taxon>Cyprinus</taxon>
    </lineage>
</organism>
<dbReference type="GO" id="GO:0002250">
    <property type="term" value="P:adaptive immune response"/>
    <property type="evidence" value="ECO:0007669"/>
    <property type="project" value="UniProtKB-KW"/>
</dbReference>
<evidence type="ECO:0000256" key="1">
    <source>
        <dbReference type="ARBA" id="ARBA00022729"/>
    </source>
</evidence>
<dbReference type="PROSITE" id="PS50835">
    <property type="entry name" value="IG_LIKE"/>
    <property type="match status" value="1"/>
</dbReference>
<dbReference type="Ensembl" id="ENSCCRT00010097031.1">
    <property type="protein sequence ID" value="ENSCCRP00010087472.1"/>
    <property type="gene ID" value="ENSCCRG00010038245.1"/>
</dbReference>
<dbReference type="Gene3D" id="2.60.40.10">
    <property type="entry name" value="Immunoglobulins"/>
    <property type="match status" value="1"/>
</dbReference>
<dbReference type="PANTHER" id="PTHR19367:SF18">
    <property type="entry name" value="T CELL RECEPTOR ALPHA VARIABLE 16"/>
    <property type="match status" value="1"/>
</dbReference>
<dbReference type="AlphaFoldDB" id="A0A8C1N8H0"/>
<dbReference type="SUPFAM" id="SSF48726">
    <property type="entry name" value="Immunoglobulin"/>
    <property type="match status" value="1"/>
</dbReference>
<dbReference type="InterPro" id="IPR013106">
    <property type="entry name" value="Ig_V-set"/>
</dbReference>
<proteinExistence type="predicted"/>
<keyword evidence="8" id="KW-1185">Reference proteome</keyword>
<feature type="domain" description="Ig-like" evidence="6">
    <location>
        <begin position="18"/>
        <end position="129"/>
    </location>
</feature>
<keyword evidence="5" id="KW-0391">Immunity</keyword>
<keyword evidence="4" id="KW-0393">Immunoglobulin domain</keyword>
<reference evidence="7" key="2">
    <citation type="submission" date="2025-09" db="UniProtKB">
        <authorList>
            <consortium name="Ensembl"/>
        </authorList>
    </citation>
    <scope>IDENTIFICATION</scope>
</reference>
<evidence type="ECO:0000313" key="8">
    <source>
        <dbReference type="Proteomes" id="UP000694427"/>
    </source>
</evidence>
<evidence type="ECO:0000259" key="6">
    <source>
        <dbReference type="PROSITE" id="PS50835"/>
    </source>
</evidence>
<protein>
    <recommendedName>
        <fullName evidence="6">Ig-like domain-containing protein</fullName>
    </recommendedName>
</protein>
<name>A0A8C1N8H0_CYPCA</name>
<dbReference type="InterPro" id="IPR051287">
    <property type="entry name" value="TCR_variable_region"/>
</dbReference>
<dbReference type="GO" id="GO:0042101">
    <property type="term" value="C:T cell receptor complex"/>
    <property type="evidence" value="ECO:0007669"/>
    <property type="project" value="UniProtKB-KW"/>
</dbReference>
<keyword evidence="3" id="KW-0675">Receptor</keyword>
<evidence type="ECO:0000256" key="4">
    <source>
        <dbReference type="ARBA" id="ARBA00023319"/>
    </source>
</evidence>
<dbReference type="SMART" id="SM00406">
    <property type="entry name" value="IGv"/>
    <property type="match status" value="1"/>
</dbReference>
<accession>A0A8C1N8H0</accession>
<dbReference type="SMART" id="SM00409">
    <property type="entry name" value="IG"/>
    <property type="match status" value="1"/>
</dbReference>
<dbReference type="InterPro" id="IPR036179">
    <property type="entry name" value="Ig-like_dom_sf"/>
</dbReference>
<keyword evidence="5" id="KW-1279">T cell receptor</keyword>